<evidence type="ECO:0000313" key="3">
    <source>
        <dbReference type="Proteomes" id="UP000095751"/>
    </source>
</evidence>
<dbReference type="AlphaFoldDB" id="A0A1E7F4Q7"/>
<feature type="compositionally biased region" description="Acidic residues" evidence="1">
    <location>
        <begin position="139"/>
        <end position="148"/>
    </location>
</feature>
<feature type="region of interest" description="Disordered" evidence="1">
    <location>
        <begin position="121"/>
        <end position="148"/>
    </location>
</feature>
<dbReference type="Proteomes" id="UP000095751">
    <property type="component" value="Unassembled WGS sequence"/>
</dbReference>
<organism evidence="2 3">
    <name type="scientific">Fragilariopsis cylindrus CCMP1102</name>
    <dbReference type="NCBI Taxonomy" id="635003"/>
    <lineage>
        <taxon>Eukaryota</taxon>
        <taxon>Sar</taxon>
        <taxon>Stramenopiles</taxon>
        <taxon>Ochrophyta</taxon>
        <taxon>Bacillariophyta</taxon>
        <taxon>Bacillariophyceae</taxon>
        <taxon>Bacillariophycidae</taxon>
        <taxon>Bacillariales</taxon>
        <taxon>Bacillariaceae</taxon>
        <taxon>Fragilariopsis</taxon>
    </lineage>
</organism>
<name>A0A1E7F4Q7_9STRA</name>
<feature type="region of interest" description="Disordered" evidence="1">
    <location>
        <begin position="1"/>
        <end position="86"/>
    </location>
</feature>
<gene>
    <name evidence="2" type="ORF">FRACYDRAFT_270029</name>
</gene>
<dbReference type="EMBL" id="KV784362">
    <property type="protein sequence ID" value="OEU13119.1"/>
    <property type="molecule type" value="Genomic_DNA"/>
</dbReference>
<dbReference type="KEGG" id="fcy:FRACYDRAFT_270029"/>
<reference evidence="2 3" key="1">
    <citation type="submission" date="2016-09" db="EMBL/GenBank/DDBJ databases">
        <title>Extensive genetic diversity and differential bi-allelic expression allows diatom success in the polar Southern Ocean.</title>
        <authorList>
            <consortium name="DOE Joint Genome Institute"/>
            <person name="Mock T."/>
            <person name="Otillar R.P."/>
            <person name="Strauss J."/>
            <person name="Dupont C."/>
            <person name="Frickenhaus S."/>
            <person name="Maumus F."/>
            <person name="Mcmullan M."/>
            <person name="Sanges R."/>
            <person name="Schmutz J."/>
            <person name="Toseland A."/>
            <person name="Valas R."/>
            <person name="Veluchamy A."/>
            <person name="Ward B.J."/>
            <person name="Allen A."/>
            <person name="Barry K."/>
            <person name="Falciatore A."/>
            <person name="Ferrante M."/>
            <person name="Fortunato A.E."/>
            <person name="Gloeckner G."/>
            <person name="Gruber A."/>
            <person name="Hipkin R."/>
            <person name="Janech M."/>
            <person name="Kroth P."/>
            <person name="Leese F."/>
            <person name="Lindquist E."/>
            <person name="Lyon B.R."/>
            <person name="Martin J."/>
            <person name="Mayer C."/>
            <person name="Parker M."/>
            <person name="Quesneville H."/>
            <person name="Raymond J."/>
            <person name="Uhlig C."/>
            <person name="Valentin K.U."/>
            <person name="Worden A.Z."/>
            <person name="Armbrust E.V."/>
            <person name="Bowler C."/>
            <person name="Green B."/>
            <person name="Moulton V."/>
            <person name="Van Oosterhout C."/>
            <person name="Grigoriev I."/>
        </authorList>
    </citation>
    <scope>NUCLEOTIDE SEQUENCE [LARGE SCALE GENOMIC DNA]</scope>
    <source>
        <strain evidence="2 3">CCMP1102</strain>
    </source>
</reference>
<sequence length="148" mass="15494">MEFQKNNVPLADREGGNSNIDEDVPPRAVGSSPDQNNPGPIIGTITATTPIDSSDNNNNNNNNNDIPFSYNPSTTTTTTTSASTVGSLLRCSSSRDGIASTGGSGLGYSLCPSPPSVTIQMPTSPTPTKFGFTYKSSLLDDDDDDDEK</sequence>
<evidence type="ECO:0000313" key="2">
    <source>
        <dbReference type="EMBL" id="OEU13119.1"/>
    </source>
</evidence>
<keyword evidence="3" id="KW-1185">Reference proteome</keyword>
<accession>A0A1E7F4Q7</accession>
<protein>
    <submittedName>
        <fullName evidence="2">Uncharacterized protein</fullName>
    </submittedName>
</protein>
<proteinExistence type="predicted"/>
<feature type="compositionally biased region" description="Low complexity" evidence="1">
    <location>
        <begin position="73"/>
        <end position="84"/>
    </location>
</feature>
<evidence type="ECO:0000256" key="1">
    <source>
        <dbReference type="SAM" id="MobiDB-lite"/>
    </source>
</evidence>
<dbReference type="InParanoid" id="A0A1E7F4Q7"/>
<feature type="compositionally biased region" description="Low complexity" evidence="1">
    <location>
        <begin position="38"/>
        <end position="64"/>
    </location>
</feature>